<protein>
    <recommendedName>
        <fullName evidence="1">DUF7812 domain-containing protein</fullName>
    </recommendedName>
</protein>
<dbReference type="PANTHER" id="PTHR36786">
    <property type="entry name" value="2-ISOPROPYLMALATE SYNTHASE"/>
    <property type="match status" value="1"/>
</dbReference>
<dbReference type="PANTHER" id="PTHR36786:SF1">
    <property type="entry name" value="2-ISOPROPYLMALATE SYNTHASE"/>
    <property type="match status" value="1"/>
</dbReference>
<evidence type="ECO:0000259" key="1">
    <source>
        <dbReference type="Pfam" id="PF25104"/>
    </source>
</evidence>
<feature type="domain" description="DUF7812" evidence="1">
    <location>
        <begin position="34"/>
        <end position="446"/>
    </location>
</feature>
<dbReference type="OMA" id="MMMANLC"/>
<name>A0A0K9PTV7_ZOSMR</name>
<accession>A0A0K9PTV7</accession>
<proteinExistence type="predicted"/>
<dbReference type="Proteomes" id="UP000036987">
    <property type="component" value="Unassembled WGS sequence"/>
</dbReference>
<sequence length="604" mass="70061">MHCGICGYTLDKCQVLVNLMVKLRSWNNLKLFPNKETSSYLCTSEEIDHTNGLRCSLVEVFVDELLLYRCSRELFKKTDLSSSTNVNLFASHYRSSHNCALLEIASAHFILSFDHATSLSKFRCSLFWSNEKDRDVPHLSLEAIILLMRSIVLCSAPYIFQAHFILLASKVVRSHFSPNIQKQNVVLLDKYISAFDISVNMYVSLMSNFLLDIDRSEENIYQQGSCRLGYLFHESFNNCIQPTTHAKINSLVVKLAEYSDRFSNSMLCESKEDNITSAMDFFKEKLHLIDEKFREETYLFLKSVLSVITSFESKSNVFKLKQSNWQEIHCIAAFLNLMNNLLFQIFLGFKDHGSIKNSKVYEALTVIMNSFNLSWQNERVSKIRSDHLTLKNSENDGGIHLMLRHFIYMLLFSLHCGTEHLWRGCIVMILSLLNLLILKDGNLESLNSLISYTTETFVSPPPSPLKVAKKRQSYRGSTFVIASNFQKIQDLYLQKPTNLFLCGNTSMEAEEANENQSRNSGKEYLKLLEQKTEDVDDLADFVEFREGKDYSVWWKNWQKFREWKYKARTSVRWKQTIKKSSLSKSENLFGCNTRISKRSRGWKQ</sequence>
<reference evidence="3" key="1">
    <citation type="journal article" date="2016" name="Nature">
        <title>The genome of the seagrass Zostera marina reveals angiosperm adaptation to the sea.</title>
        <authorList>
            <person name="Olsen J.L."/>
            <person name="Rouze P."/>
            <person name="Verhelst B."/>
            <person name="Lin Y.-C."/>
            <person name="Bayer T."/>
            <person name="Collen J."/>
            <person name="Dattolo E."/>
            <person name="De Paoli E."/>
            <person name="Dittami S."/>
            <person name="Maumus F."/>
            <person name="Michel G."/>
            <person name="Kersting A."/>
            <person name="Lauritano C."/>
            <person name="Lohaus R."/>
            <person name="Toepel M."/>
            <person name="Tonon T."/>
            <person name="Vanneste K."/>
            <person name="Amirebrahimi M."/>
            <person name="Brakel J."/>
            <person name="Bostroem C."/>
            <person name="Chovatia M."/>
            <person name="Grimwood J."/>
            <person name="Jenkins J.W."/>
            <person name="Jueterbock A."/>
            <person name="Mraz A."/>
            <person name="Stam W.T."/>
            <person name="Tice H."/>
            <person name="Bornberg-Bauer E."/>
            <person name="Green P.J."/>
            <person name="Pearson G.A."/>
            <person name="Procaccini G."/>
            <person name="Duarte C.M."/>
            <person name="Schmutz J."/>
            <person name="Reusch T.B.H."/>
            <person name="Van de Peer Y."/>
        </authorList>
    </citation>
    <scope>NUCLEOTIDE SEQUENCE [LARGE SCALE GENOMIC DNA]</scope>
    <source>
        <strain evidence="3">cv. Finnish</strain>
    </source>
</reference>
<dbReference type="OrthoDB" id="1882119at2759"/>
<evidence type="ECO:0000313" key="3">
    <source>
        <dbReference type="Proteomes" id="UP000036987"/>
    </source>
</evidence>
<dbReference type="InterPro" id="IPR056714">
    <property type="entry name" value="DUF7812"/>
</dbReference>
<dbReference type="AlphaFoldDB" id="A0A0K9PTV7"/>
<dbReference type="Pfam" id="PF25104">
    <property type="entry name" value="DUF7812"/>
    <property type="match status" value="1"/>
</dbReference>
<organism evidence="2 3">
    <name type="scientific">Zostera marina</name>
    <name type="common">Eelgrass</name>
    <dbReference type="NCBI Taxonomy" id="29655"/>
    <lineage>
        <taxon>Eukaryota</taxon>
        <taxon>Viridiplantae</taxon>
        <taxon>Streptophyta</taxon>
        <taxon>Embryophyta</taxon>
        <taxon>Tracheophyta</taxon>
        <taxon>Spermatophyta</taxon>
        <taxon>Magnoliopsida</taxon>
        <taxon>Liliopsida</taxon>
        <taxon>Zosteraceae</taxon>
        <taxon>Zostera</taxon>
    </lineage>
</organism>
<dbReference type="EMBL" id="LFYR01000667">
    <property type="protein sequence ID" value="KMZ71655.1"/>
    <property type="molecule type" value="Genomic_DNA"/>
</dbReference>
<comment type="caution">
    <text evidence="2">The sequence shown here is derived from an EMBL/GenBank/DDBJ whole genome shotgun (WGS) entry which is preliminary data.</text>
</comment>
<keyword evidence="3" id="KW-1185">Reference proteome</keyword>
<gene>
    <name evidence="2" type="ORF">ZOSMA_178G00440</name>
</gene>
<evidence type="ECO:0000313" key="2">
    <source>
        <dbReference type="EMBL" id="KMZ71655.1"/>
    </source>
</evidence>